<dbReference type="AlphaFoldDB" id="A0A0C1VSI1"/>
<proteinExistence type="inferred from homology"/>
<dbReference type="EMBL" id="JPRD01000017">
    <property type="protein sequence ID" value="KIF52858.1"/>
    <property type="molecule type" value="Genomic_DNA"/>
</dbReference>
<gene>
    <name evidence="8" type="ORF">H735_11780</name>
</gene>
<keyword evidence="4 7" id="KW-0812">Transmembrane</keyword>
<dbReference type="PANTHER" id="PTHR33508">
    <property type="entry name" value="UPF0056 MEMBRANE PROTEIN YHCE"/>
    <property type="match status" value="1"/>
</dbReference>
<comment type="subcellular location">
    <subcellularLocation>
        <location evidence="1 7">Cell membrane</location>
        <topology evidence="1 7">Multi-pass membrane protein</topology>
    </subcellularLocation>
</comment>
<organism evidence="8 9">
    <name type="scientific">Vibrio owensii CAIM 1854 = LMG 25443</name>
    <dbReference type="NCBI Taxonomy" id="1229493"/>
    <lineage>
        <taxon>Bacteria</taxon>
        <taxon>Pseudomonadati</taxon>
        <taxon>Pseudomonadota</taxon>
        <taxon>Gammaproteobacteria</taxon>
        <taxon>Vibrionales</taxon>
        <taxon>Vibrionaceae</taxon>
        <taxon>Vibrio</taxon>
    </lineage>
</organism>
<feature type="transmembrane region" description="Helical" evidence="7">
    <location>
        <begin position="180"/>
        <end position="201"/>
    </location>
</feature>
<evidence type="ECO:0000256" key="5">
    <source>
        <dbReference type="ARBA" id="ARBA00022989"/>
    </source>
</evidence>
<reference evidence="8 9" key="1">
    <citation type="submission" date="2014-07" db="EMBL/GenBank/DDBJ databases">
        <title>Unique and conserved regions in Vibrio harveyi and related species in comparison with the shrimp pathogen Vibrio harveyi CAIM 1792.</title>
        <authorList>
            <person name="Espinoza-Valles I."/>
            <person name="Vora G."/>
            <person name="Leekitcharoenphon P."/>
            <person name="Ussery D."/>
            <person name="Hoj L."/>
            <person name="Gomez-Gil B."/>
        </authorList>
    </citation>
    <scope>NUCLEOTIDE SEQUENCE [LARGE SCALE GENOMIC DNA]</scope>
    <source>
        <strain evidence="9">CAIM 1854 / LMG 25443</strain>
    </source>
</reference>
<feature type="transmembrane region" description="Helical" evidence="7">
    <location>
        <begin position="71"/>
        <end position="92"/>
    </location>
</feature>
<dbReference type="GO" id="GO:0005886">
    <property type="term" value="C:plasma membrane"/>
    <property type="evidence" value="ECO:0007669"/>
    <property type="project" value="UniProtKB-SubCell"/>
</dbReference>
<feature type="transmembrane region" description="Helical" evidence="7">
    <location>
        <begin position="113"/>
        <end position="137"/>
    </location>
</feature>
<dbReference type="PANTHER" id="PTHR33508:SF1">
    <property type="entry name" value="UPF0056 MEMBRANE PROTEIN YHCE"/>
    <property type="match status" value="1"/>
</dbReference>
<keyword evidence="5 7" id="KW-1133">Transmembrane helix</keyword>
<evidence type="ECO:0000256" key="4">
    <source>
        <dbReference type="ARBA" id="ARBA00022692"/>
    </source>
</evidence>
<evidence type="ECO:0000256" key="2">
    <source>
        <dbReference type="ARBA" id="ARBA00009784"/>
    </source>
</evidence>
<dbReference type="GeneID" id="48231224"/>
<keyword evidence="6 7" id="KW-0472">Membrane</keyword>
<keyword evidence="3" id="KW-1003">Cell membrane</keyword>
<dbReference type="NCBIfam" id="TIGR00427">
    <property type="entry name" value="NAAT family transporter"/>
    <property type="match status" value="1"/>
</dbReference>
<feature type="transmembrane region" description="Helical" evidence="7">
    <location>
        <begin position="6"/>
        <end position="31"/>
    </location>
</feature>
<name>A0A0C1VSI1_9VIBR</name>
<protein>
    <recommendedName>
        <fullName evidence="7">UPF0056 membrane protein</fullName>
    </recommendedName>
</protein>
<evidence type="ECO:0000256" key="7">
    <source>
        <dbReference type="RuleBase" id="RU362048"/>
    </source>
</evidence>
<evidence type="ECO:0000313" key="9">
    <source>
        <dbReference type="Proteomes" id="UP000031586"/>
    </source>
</evidence>
<feature type="transmembrane region" description="Helical" evidence="7">
    <location>
        <begin position="149"/>
        <end position="168"/>
    </location>
</feature>
<evidence type="ECO:0000256" key="1">
    <source>
        <dbReference type="ARBA" id="ARBA00004651"/>
    </source>
</evidence>
<feature type="transmembrane region" description="Helical" evidence="7">
    <location>
        <begin position="43"/>
        <end position="65"/>
    </location>
</feature>
<dbReference type="RefSeq" id="WP_005437917.1">
    <property type="nucleotide sequence ID" value="NZ_BAOH01000020.1"/>
</dbReference>
<accession>A0A0C1VSI1</accession>
<evidence type="ECO:0000313" key="8">
    <source>
        <dbReference type="EMBL" id="KIF52858.1"/>
    </source>
</evidence>
<dbReference type="PATRIC" id="fig|1229493.5.peg.1452"/>
<sequence length="213" mass="22837">MKELILHTVTVFMGFFAIMNPIANIPIFLSLTADEDKQTVRSIAFRSVFIAFVIVAVFAIAGKVIFDLFGITLYALRITGGILVFLIGFHMLQGESTHKKTKEKAYSPEQEQAALSIAVSPLAMPILAGPGTLATAMNFATTGGITETIITIASFAVLCVMTYVLFLFGDKLVKAVGPSALNVITKMMGLILAVIGTQMFIEGAAEAYKTVFA</sequence>
<comment type="similarity">
    <text evidence="2 7">Belongs to the UPF0056 (MarC) family.</text>
</comment>
<dbReference type="InterPro" id="IPR002771">
    <property type="entry name" value="Multi_antbiot-R_MarC"/>
</dbReference>
<dbReference type="Proteomes" id="UP000031586">
    <property type="component" value="Unassembled WGS sequence"/>
</dbReference>
<dbReference type="Pfam" id="PF01914">
    <property type="entry name" value="MarC"/>
    <property type="match status" value="1"/>
</dbReference>
<comment type="caution">
    <text evidence="8">The sequence shown here is derived from an EMBL/GenBank/DDBJ whole genome shotgun (WGS) entry which is preliminary data.</text>
</comment>
<evidence type="ECO:0000256" key="6">
    <source>
        <dbReference type="ARBA" id="ARBA00023136"/>
    </source>
</evidence>
<evidence type="ECO:0000256" key="3">
    <source>
        <dbReference type="ARBA" id="ARBA00022475"/>
    </source>
</evidence>